<dbReference type="SUPFAM" id="SSF103473">
    <property type="entry name" value="MFS general substrate transporter"/>
    <property type="match status" value="1"/>
</dbReference>
<evidence type="ECO:0000256" key="1">
    <source>
        <dbReference type="ARBA" id="ARBA00004141"/>
    </source>
</evidence>
<feature type="transmembrane region" description="Helical" evidence="6">
    <location>
        <begin position="430"/>
        <end position="452"/>
    </location>
</feature>
<feature type="transmembrane region" description="Helical" evidence="6">
    <location>
        <begin position="129"/>
        <end position="148"/>
    </location>
</feature>
<organism evidence="8 9">
    <name type="scientific">Pseudovirgaria hyperparasitica</name>
    <dbReference type="NCBI Taxonomy" id="470096"/>
    <lineage>
        <taxon>Eukaryota</taxon>
        <taxon>Fungi</taxon>
        <taxon>Dikarya</taxon>
        <taxon>Ascomycota</taxon>
        <taxon>Pezizomycotina</taxon>
        <taxon>Dothideomycetes</taxon>
        <taxon>Dothideomycetes incertae sedis</taxon>
        <taxon>Acrospermales</taxon>
        <taxon>Acrospermaceae</taxon>
        <taxon>Pseudovirgaria</taxon>
    </lineage>
</organism>
<feature type="domain" description="Major facilitator superfamily (MFS) profile" evidence="7">
    <location>
        <begin position="64"/>
        <end position="564"/>
    </location>
</feature>
<feature type="transmembrane region" description="Helical" evidence="6">
    <location>
        <begin position="335"/>
        <end position="358"/>
    </location>
</feature>
<dbReference type="GO" id="GO:0005886">
    <property type="term" value="C:plasma membrane"/>
    <property type="evidence" value="ECO:0007669"/>
    <property type="project" value="TreeGrafter"/>
</dbReference>
<feature type="transmembrane region" description="Helical" evidence="6">
    <location>
        <begin position="538"/>
        <end position="559"/>
    </location>
</feature>
<feature type="transmembrane region" description="Helical" evidence="6">
    <location>
        <begin position="401"/>
        <end position="418"/>
    </location>
</feature>
<comment type="subcellular location">
    <subcellularLocation>
        <location evidence="1">Membrane</location>
        <topology evidence="1">Multi-pass membrane protein</topology>
    </subcellularLocation>
</comment>
<feature type="transmembrane region" description="Helical" evidence="6">
    <location>
        <begin position="186"/>
        <end position="213"/>
    </location>
</feature>
<dbReference type="PROSITE" id="PS50850">
    <property type="entry name" value="MFS"/>
    <property type="match status" value="1"/>
</dbReference>
<proteinExistence type="predicted"/>
<gene>
    <name evidence="8" type="ORF">EJ05DRAFT_472797</name>
</gene>
<evidence type="ECO:0000256" key="6">
    <source>
        <dbReference type="SAM" id="Phobius"/>
    </source>
</evidence>
<sequence length="592" mass="63955">MYLESNDSAITNSNNPKTMAKASIGVKDMDKLRRPSSATGNVPAGVAQAKAAKLLLEKKGKYVIWLGIALIMIMYELDNTTVYVYQNYAPSEFNALSQKATLSTAGVIVAAVAKPPVAKISDVIGRAQTYCITISCYILGYILCSASRNFGTYAGGIIFYAIGQTGTNVLNDIVLSDLSSTRWRSFALSISFFPFLVIPFVAGLICDSVVHAIGWRWGIGMYGFLMPAAASLLVISLFVYQTRARKSEVVLTQKIGFMKFFSLIDAGGLLLLCVGFALLFLPISLTSTSPDNWGTPWIPALMAVGAILLVGLMLYEHYVATHPVLPPRYLRNATIVIAAATIFLDTLAFQCTHVYLYSWATISRGYKITTSTYFLYLNGTVQVFIALIAGLVIARTRRFKWLLFSSTVIRLIGYGLMVRLRGSSNSDAEVWLVQCVQGIGSGVIQIVCITAAQIMVPHAELAQITAVILLCSFLGGGVGSAIAGGIYTSTFESRLRTHLGTGASEETVRAVFESITTALLPAWGTVERAAVNAAYSDVIRSITLAALGCSAPTVLLTLLMKDHKLKDEQTLAPDEVAAKTPESKPDEERNDV</sequence>
<feature type="transmembrane region" description="Helical" evidence="6">
    <location>
        <begin position="260"/>
        <end position="285"/>
    </location>
</feature>
<evidence type="ECO:0000256" key="2">
    <source>
        <dbReference type="ARBA" id="ARBA00022692"/>
    </source>
</evidence>
<feature type="transmembrane region" description="Helical" evidence="6">
    <location>
        <begin position="373"/>
        <end position="394"/>
    </location>
</feature>
<keyword evidence="4 6" id="KW-0472">Membrane</keyword>
<feature type="transmembrane region" description="Helical" evidence="6">
    <location>
        <begin position="464"/>
        <end position="487"/>
    </location>
</feature>
<keyword evidence="9" id="KW-1185">Reference proteome</keyword>
<feature type="region of interest" description="Disordered" evidence="5">
    <location>
        <begin position="570"/>
        <end position="592"/>
    </location>
</feature>
<dbReference type="InterPro" id="IPR020846">
    <property type="entry name" value="MFS_dom"/>
</dbReference>
<keyword evidence="2 6" id="KW-0812">Transmembrane</keyword>
<dbReference type="Gene3D" id="1.20.1250.20">
    <property type="entry name" value="MFS general substrate transporter like domains"/>
    <property type="match status" value="2"/>
</dbReference>
<feature type="transmembrane region" description="Helical" evidence="6">
    <location>
        <begin position="219"/>
        <end position="240"/>
    </location>
</feature>
<name>A0A6A6WHX7_9PEZI</name>
<protein>
    <submittedName>
        <fullName evidence="8">Siderochrome-iron transporter</fullName>
    </submittedName>
</protein>
<evidence type="ECO:0000256" key="4">
    <source>
        <dbReference type="ARBA" id="ARBA00023136"/>
    </source>
</evidence>
<evidence type="ECO:0000256" key="3">
    <source>
        <dbReference type="ARBA" id="ARBA00022989"/>
    </source>
</evidence>
<reference evidence="8" key="1">
    <citation type="journal article" date="2020" name="Stud. Mycol.">
        <title>101 Dothideomycetes genomes: a test case for predicting lifestyles and emergence of pathogens.</title>
        <authorList>
            <person name="Haridas S."/>
            <person name="Albert R."/>
            <person name="Binder M."/>
            <person name="Bloem J."/>
            <person name="Labutti K."/>
            <person name="Salamov A."/>
            <person name="Andreopoulos B."/>
            <person name="Baker S."/>
            <person name="Barry K."/>
            <person name="Bills G."/>
            <person name="Bluhm B."/>
            <person name="Cannon C."/>
            <person name="Castanera R."/>
            <person name="Culley D."/>
            <person name="Daum C."/>
            <person name="Ezra D."/>
            <person name="Gonzalez J."/>
            <person name="Henrissat B."/>
            <person name="Kuo A."/>
            <person name="Liang C."/>
            <person name="Lipzen A."/>
            <person name="Lutzoni F."/>
            <person name="Magnuson J."/>
            <person name="Mondo S."/>
            <person name="Nolan M."/>
            <person name="Ohm R."/>
            <person name="Pangilinan J."/>
            <person name="Park H.-J."/>
            <person name="Ramirez L."/>
            <person name="Alfaro M."/>
            <person name="Sun H."/>
            <person name="Tritt A."/>
            <person name="Yoshinaga Y."/>
            <person name="Zwiers L.-H."/>
            <person name="Turgeon B."/>
            <person name="Goodwin S."/>
            <person name="Spatafora J."/>
            <person name="Crous P."/>
            <person name="Grigoriev I."/>
        </authorList>
    </citation>
    <scope>NUCLEOTIDE SEQUENCE</scope>
    <source>
        <strain evidence="8">CBS 121739</strain>
    </source>
</reference>
<dbReference type="Proteomes" id="UP000799437">
    <property type="component" value="Unassembled WGS sequence"/>
</dbReference>
<dbReference type="GeneID" id="54484310"/>
<evidence type="ECO:0000259" key="7">
    <source>
        <dbReference type="PROSITE" id="PS50850"/>
    </source>
</evidence>
<dbReference type="AlphaFoldDB" id="A0A6A6WHX7"/>
<dbReference type="PANTHER" id="PTHR23501">
    <property type="entry name" value="MAJOR FACILITATOR SUPERFAMILY"/>
    <property type="match status" value="1"/>
</dbReference>
<dbReference type="InterPro" id="IPR036259">
    <property type="entry name" value="MFS_trans_sf"/>
</dbReference>
<evidence type="ECO:0000313" key="8">
    <source>
        <dbReference type="EMBL" id="KAF2761839.1"/>
    </source>
</evidence>
<dbReference type="EMBL" id="ML996566">
    <property type="protein sequence ID" value="KAF2761839.1"/>
    <property type="molecule type" value="Genomic_DNA"/>
</dbReference>
<dbReference type="InterPro" id="IPR011701">
    <property type="entry name" value="MFS"/>
</dbReference>
<feature type="transmembrane region" description="Helical" evidence="6">
    <location>
        <begin position="297"/>
        <end position="315"/>
    </location>
</feature>
<evidence type="ECO:0000256" key="5">
    <source>
        <dbReference type="SAM" id="MobiDB-lite"/>
    </source>
</evidence>
<evidence type="ECO:0000313" key="9">
    <source>
        <dbReference type="Proteomes" id="UP000799437"/>
    </source>
</evidence>
<dbReference type="GO" id="GO:0015343">
    <property type="term" value="F:siderophore-iron transmembrane transporter activity"/>
    <property type="evidence" value="ECO:0007669"/>
    <property type="project" value="TreeGrafter"/>
</dbReference>
<dbReference type="PANTHER" id="PTHR23501:SF200">
    <property type="entry name" value="TRANSPORTER, PUTATIVE (AFU_ORTHOLOGUE AFUA_3G01360)-RELATED"/>
    <property type="match status" value="1"/>
</dbReference>
<feature type="transmembrane region" description="Helical" evidence="6">
    <location>
        <begin position="62"/>
        <end position="85"/>
    </location>
</feature>
<dbReference type="Pfam" id="PF07690">
    <property type="entry name" value="MFS_1"/>
    <property type="match status" value="1"/>
</dbReference>
<accession>A0A6A6WHX7</accession>
<dbReference type="RefSeq" id="XP_033604290.1">
    <property type="nucleotide sequence ID" value="XM_033743256.1"/>
</dbReference>
<feature type="compositionally biased region" description="Basic and acidic residues" evidence="5">
    <location>
        <begin position="581"/>
        <end position="592"/>
    </location>
</feature>
<dbReference type="OrthoDB" id="2241241at2759"/>
<keyword evidence="3 6" id="KW-1133">Transmembrane helix</keyword>